<keyword evidence="2" id="KW-1185">Reference proteome</keyword>
<gene>
    <name evidence="1" type="ORF">ACPOL_5586</name>
</gene>
<protein>
    <submittedName>
        <fullName evidence="1">O-methyltransferase I</fullName>
    </submittedName>
</protein>
<accession>A0A2Z5G810</accession>
<organism evidence="1 2">
    <name type="scientific">Acidisarcina polymorpha</name>
    <dbReference type="NCBI Taxonomy" id="2211140"/>
    <lineage>
        <taxon>Bacteria</taxon>
        <taxon>Pseudomonadati</taxon>
        <taxon>Acidobacteriota</taxon>
        <taxon>Terriglobia</taxon>
        <taxon>Terriglobales</taxon>
        <taxon>Acidobacteriaceae</taxon>
        <taxon>Acidisarcina</taxon>
    </lineage>
</organism>
<dbReference type="GO" id="GO:0032259">
    <property type="term" value="P:methylation"/>
    <property type="evidence" value="ECO:0007669"/>
    <property type="project" value="UniProtKB-KW"/>
</dbReference>
<dbReference type="RefSeq" id="WP_114209527.1">
    <property type="nucleotide sequence ID" value="NZ_CP030840.1"/>
</dbReference>
<dbReference type="Gene3D" id="3.40.50.150">
    <property type="entry name" value="Vaccinia Virus protein VP39"/>
    <property type="match status" value="1"/>
</dbReference>
<dbReference type="GO" id="GO:0008168">
    <property type="term" value="F:methyltransferase activity"/>
    <property type="evidence" value="ECO:0007669"/>
    <property type="project" value="UniProtKB-KW"/>
</dbReference>
<dbReference type="OrthoDB" id="9816564at2"/>
<reference evidence="1 2" key="1">
    <citation type="journal article" date="2018" name="Front. Microbiol.">
        <title>Hydrolytic Capabilities as a Key to Environmental Success: Chitinolytic and Cellulolytic Acidobacteria From Acidic Sub-arctic Soils and Boreal Peatlands.</title>
        <authorList>
            <person name="Belova S.E."/>
            <person name="Ravin N.V."/>
            <person name="Pankratov T.A."/>
            <person name="Rakitin A.L."/>
            <person name="Ivanova A.A."/>
            <person name="Beletsky A.V."/>
            <person name="Mardanov A.V."/>
            <person name="Sinninghe Damste J.S."/>
            <person name="Dedysh S.N."/>
        </authorList>
    </citation>
    <scope>NUCLEOTIDE SEQUENCE [LARGE SCALE GENOMIC DNA]</scope>
    <source>
        <strain evidence="1 2">SBC82</strain>
    </source>
</reference>
<evidence type="ECO:0000313" key="1">
    <source>
        <dbReference type="EMBL" id="AXC14834.1"/>
    </source>
</evidence>
<proteinExistence type="predicted"/>
<dbReference type="InterPro" id="IPR029063">
    <property type="entry name" value="SAM-dependent_MTases_sf"/>
</dbReference>
<evidence type="ECO:0000313" key="2">
    <source>
        <dbReference type="Proteomes" id="UP000253606"/>
    </source>
</evidence>
<keyword evidence="1" id="KW-0489">Methyltransferase</keyword>
<dbReference type="CDD" id="cd02440">
    <property type="entry name" value="AdoMet_MTases"/>
    <property type="match status" value="1"/>
</dbReference>
<dbReference type="SUPFAM" id="SSF53335">
    <property type="entry name" value="S-adenosyl-L-methionine-dependent methyltransferases"/>
    <property type="match status" value="1"/>
</dbReference>
<dbReference type="AlphaFoldDB" id="A0A2Z5G810"/>
<dbReference type="KEGG" id="abas:ACPOL_5586"/>
<sequence length="232" mass="26379">MNLWQDFKTNQGKIIYKWQHYFPIYEKHLCAWRNKTVTVIEIGVFHGGSLQMWQRYFGPLATIVGIDINPECLRHEEPGIHIRIGDQSDPAFLQSVVDEFGAPDIVIDDGSHQMQHLRSSFLFLYPKLSKNGIYVVEDLHTAYWEEYGGGLCKPESFISLSKQFVDALNADHARGALVPDFITRHTFGMSFYDSVVVFERGTIPIKMAVWSGRLSQPVSLPAVKEIETATAT</sequence>
<name>A0A2Z5G810_9BACT</name>
<keyword evidence="1" id="KW-0808">Transferase</keyword>
<dbReference type="Proteomes" id="UP000253606">
    <property type="component" value="Chromosome"/>
</dbReference>
<dbReference type="EMBL" id="CP030840">
    <property type="protein sequence ID" value="AXC14834.1"/>
    <property type="molecule type" value="Genomic_DNA"/>
</dbReference>